<keyword evidence="5 9" id="KW-0132">Cell division</keyword>
<feature type="domain" description="Mur ligase central" evidence="12">
    <location>
        <begin position="128"/>
        <end position="302"/>
    </location>
</feature>
<proteinExistence type="inferred from homology"/>
<dbReference type="InterPro" id="IPR018109">
    <property type="entry name" value="Folylpolyglutamate_synth_CS"/>
</dbReference>
<keyword evidence="9 10" id="KW-0961">Cell wall biogenesis/degradation</keyword>
<dbReference type="PANTHER" id="PTHR43692:SF1">
    <property type="entry name" value="UDP-N-ACETYLMURAMOYLALANINE--D-GLUTAMATE LIGASE"/>
    <property type="match status" value="1"/>
</dbReference>
<organism evidence="13 14">
    <name type="scientific">Skermania pinensis</name>
    <dbReference type="NCBI Taxonomy" id="39122"/>
    <lineage>
        <taxon>Bacteria</taxon>
        <taxon>Bacillati</taxon>
        <taxon>Actinomycetota</taxon>
        <taxon>Actinomycetes</taxon>
        <taxon>Mycobacteriales</taxon>
        <taxon>Gordoniaceae</taxon>
        <taxon>Skermania</taxon>
    </lineage>
</organism>
<dbReference type="SUPFAM" id="SSF53244">
    <property type="entry name" value="MurD-like peptide ligases, peptide-binding domain"/>
    <property type="match status" value="1"/>
</dbReference>
<evidence type="ECO:0000256" key="6">
    <source>
        <dbReference type="ARBA" id="ARBA00022741"/>
    </source>
</evidence>
<dbReference type="Pfam" id="PF21799">
    <property type="entry name" value="MurD-like_N"/>
    <property type="match status" value="1"/>
</dbReference>
<comment type="subcellular location">
    <subcellularLocation>
        <location evidence="1 9 10">Cytoplasm</location>
    </subcellularLocation>
</comment>
<dbReference type="RefSeq" id="WP_066473122.1">
    <property type="nucleotide sequence ID" value="NZ_CBCRUZ010000013.1"/>
</dbReference>
<evidence type="ECO:0000256" key="8">
    <source>
        <dbReference type="ARBA" id="ARBA00023306"/>
    </source>
</evidence>
<dbReference type="InterPro" id="IPR013221">
    <property type="entry name" value="Mur_ligase_cen"/>
</dbReference>
<dbReference type="Gene3D" id="3.90.190.20">
    <property type="entry name" value="Mur ligase, C-terminal domain"/>
    <property type="match status" value="1"/>
</dbReference>
<keyword evidence="9 10" id="KW-0573">Peptidoglycan synthesis</keyword>
<dbReference type="PROSITE" id="PS01011">
    <property type="entry name" value="FOLYLPOLYGLU_SYNT_1"/>
    <property type="match status" value="1"/>
</dbReference>
<keyword evidence="4 9" id="KW-0436">Ligase</keyword>
<accession>A0ABX8SCS3</accession>
<name>A0ABX8SCS3_9ACTN</name>
<dbReference type="EMBL" id="CP079105">
    <property type="protein sequence ID" value="QXQ15096.1"/>
    <property type="molecule type" value="Genomic_DNA"/>
</dbReference>
<reference evidence="13" key="1">
    <citation type="submission" date="2021-07" db="EMBL/GenBank/DDBJ databases">
        <title>Candidatus Kaistella beijingensis sp. nov. isolated from a municipal wastewater treatment plant is involved in sludge foaming.</title>
        <authorList>
            <person name="Song Y."/>
            <person name="Liu S.-J."/>
        </authorList>
    </citation>
    <scope>NUCLEOTIDE SEQUENCE</scope>
    <source>
        <strain evidence="13">DSM 43998</strain>
    </source>
</reference>
<comment type="catalytic activity">
    <reaction evidence="9 10">
        <text>UDP-N-acetyl-alpha-D-muramoyl-L-alanine + D-glutamate + ATP = UDP-N-acetyl-alpha-D-muramoyl-L-alanyl-D-glutamate + ADP + phosphate + H(+)</text>
        <dbReference type="Rhea" id="RHEA:16429"/>
        <dbReference type="ChEBI" id="CHEBI:15378"/>
        <dbReference type="ChEBI" id="CHEBI:29986"/>
        <dbReference type="ChEBI" id="CHEBI:30616"/>
        <dbReference type="ChEBI" id="CHEBI:43474"/>
        <dbReference type="ChEBI" id="CHEBI:83898"/>
        <dbReference type="ChEBI" id="CHEBI:83900"/>
        <dbReference type="ChEBI" id="CHEBI:456216"/>
        <dbReference type="EC" id="6.3.2.9"/>
    </reaction>
</comment>
<keyword evidence="6 9" id="KW-0547">Nucleotide-binding</keyword>
<dbReference type="SUPFAM" id="SSF53623">
    <property type="entry name" value="MurD-like peptide ligases, catalytic domain"/>
    <property type="match status" value="1"/>
</dbReference>
<dbReference type="NCBIfam" id="TIGR01087">
    <property type="entry name" value="murD"/>
    <property type="match status" value="1"/>
</dbReference>
<dbReference type="InterPro" id="IPR005762">
    <property type="entry name" value="MurD"/>
</dbReference>
<evidence type="ECO:0000256" key="10">
    <source>
        <dbReference type="RuleBase" id="RU003664"/>
    </source>
</evidence>
<dbReference type="InterPro" id="IPR036615">
    <property type="entry name" value="Mur_ligase_C_dom_sf"/>
</dbReference>
<dbReference type="PANTHER" id="PTHR43692">
    <property type="entry name" value="UDP-N-ACETYLMURAMOYLALANINE--D-GLUTAMATE LIGASE"/>
    <property type="match status" value="1"/>
</dbReference>
<dbReference type="Pfam" id="PF02875">
    <property type="entry name" value="Mur_ligase_C"/>
    <property type="match status" value="1"/>
</dbReference>
<keyword evidence="7 9" id="KW-0067">ATP-binding</keyword>
<evidence type="ECO:0000259" key="12">
    <source>
        <dbReference type="Pfam" id="PF08245"/>
    </source>
</evidence>
<keyword evidence="9 10" id="KW-0133">Cell shape</keyword>
<dbReference type="EC" id="6.3.2.9" evidence="9 10"/>
<protein>
    <recommendedName>
        <fullName evidence="9 10">UDP-N-acetylmuramoylalanine--D-glutamate ligase</fullName>
        <ecNumber evidence="9 10">6.3.2.9</ecNumber>
    </recommendedName>
    <alternativeName>
        <fullName evidence="9">D-glutamic acid-adding enzyme</fullName>
    </alternativeName>
    <alternativeName>
        <fullName evidence="9">UDP-N-acetylmuramoyl-L-alanyl-D-glutamate synthetase</fullName>
    </alternativeName>
</protein>
<comment type="similarity">
    <text evidence="9">Belongs to the MurCDEF family.</text>
</comment>
<sequence>MRTDVAARTPDLAALAGAPVLVAGWGISGRALIEPLRELGARISVTDARPGSLAEAAAAGLGTIDDAAFAGPAGRDFALVIVSPGVAPAAPLALAAAAHGVPVIGDVEFAWLLDRSRRYGSPRQWLVVTGTNGKTTTTAMLASVLAAAGRNAIACGNIGLPVVEAIRAGRADVLAVELSSFQLYWAPSVRPAAGVVLNIAEDHLDWHGGMAGYVAAKARALTGRVAVVGLDDPIAAALADSAPAERIVGFRLGEPAPGELGVLGGQLTDRAFASAADLGPVSAISPPGPAGVLNALAAAALARAIGVPAPAVAVGLATHRVGPHRAAFVRELGGVEFVDDSKATNPHAARSSLLSHRRVIWLAGGLLKGAAVDELVVEVADRLVAVILLGADAQRIADAVTRHAPDVPVVVLRAGDDTSVTAVSGEIGGTGDSAGGVESADAVMGRAVRTAAAFARPGDVVLLAPAAASLDMFVSYGHRGDSFAAAARRLTPADVGSGR</sequence>
<evidence type="ECO:0000259" key="11">
    <source>
        <dbReference type="Pfam" id="PF02875"/>
    </source>
</evidence>
<dbReference type="Proteomes" id="UP000887023">
    <property type="component" value="Chromosome"/>
</dbReference>
<dbReference type="Pfam" id="PF08245">
    <property type="entry name" value="Mur_ligase_M"/>
    <property type="match status" value="1"/>
</dbReference>
<keyword evidence="8 9" id="KW-0131">Cell cycle</keyword>
<evidence type="ECO:0000256" key="4">
    <source>
        <dbReference type="ARBA" id="ARBA00022598"/>
    </source>
</evidence>
<evidence type="ECO:0000256" key="3">
    <source>
        <dbReference type="ARBA" id="ARBA00022490"/>
    </source>
</evidence>
<dbReference type="Gene3D" id="3.40.1190.10">
    <property type="entry name" value="Mur-like, catalytic domain"/>
    <property type="match status" value="1"/>
</dbReference>
<comment type="pathway">
    <text evidence="2 9 10">Cell wall biogenesis; peptidoglycan biosynthesis.</text>
</comment>
<keyword evidence="3 9" id="KW-0963">Cytoplasm</keyword>
<evidence type="ECO:0000256" key="2">
    <source>
        <dbReference type="ARBA" id="ARBA00004752"/>
    </source>
</evidence>
<evidence type="ECO:0000256" key="7">
    <source>
        <dbReference type="ARBA" id="ARBA00022840"/>
    </source>
</evidence>
<evidence type="ECO:0000256" key="5">
    <source>
        <dbReference type="ARBA" id="ARBA00022618"/>
    </source>
</evidence>
<comment type="function">
    <text evidence="9 10">Cell wall formation. Catalyzes the addition of glutamate to the nucleotide precursor UDP-N-acetylmuramoyl-L-alanine (UMA).</text>
</comment>
<evidence type="ECO:0000313" key="13">
    <source>
        <dbReference type="EMBL" id="QXQ15096.1"/>
    </source>
</evidence>
<dbReference type="SUPFAM" id="SSF51984">
    <property type="entry name" value="MurCD N-terminal domain"/>
    <property type="match status" value="1"/>
</dbReference>
<feature type="binding site" evidence="9">
    <location>
        <begin position="130"/>
        <end position="136"/>
    </location>
    <ligand>
        <name>ATP</name>
        <dbReference type="ChEBI" id="CHEBI:30616"/>
    </ligand>
</feature>
<feature type="domain" description="Mur ligase C-terminal" evidence="11">
    <location>
        <begin position="324"/>
        <end position="466"/>
    </location>
</feature>
<dbReference type="GO" id="GO:0008764">
    <property type="term" value="F:UDP-N-acetylmuramoylalanine-D-glutamate ligase activity"/>
    <property type="evidence" value="ECO:0007669"/>
    <property type="project" value="UniProtKB-EC"/>
</dbReference>
<dbReference type="InterPro" id="IPR004101">
    <property type="entry name" value="Mur_ligase_C"/>
</dbReference>
<dbReference type="Gene3D" id="3.40.50.720">
    <property type="entry name" value="NAD(P)-binding Rossmann-like Domain"/>
    <property type="match status" value="1"/>
</dbReference>
<dbReference type="InterPro" id="IPR036565">
    <property type="entry name" value="Mur-like_cat_sf"/>
</dbReference>
<evidence type="ECO:0000313" key="14">
    <source>
        <dbReference type="Proteomes" id="UP000887023"/>
    </source>
</evidence>
<evidence type="ECO:0000256" key="9">
    <source>
        <dbReference type="HAMAP-Rule" id="MF_00639"/>
    </source>
</evidence>
<keyword evidence="14" id="KW-1185">Reference proteome</keyword>
<gene>
    <name evidence="9 13" type="primary">murD</name>
    <name evidence="13" type="ORF">KV203_07040</name>
</gene>
<evidence type="ECO:0000256" key="1">
    <source>
        <dbReference type="ARBA" id="ARBA00004496"/>
    </source>
</evidence>
<dbReference type="HAMAP" id="MF_00639">
    <property type="entry name" value="MurD"/>
    <property type="match status" value="1"/>
</dbReference>